<protein>
    <submittedName>
        <fullName evidence="1">Uncharacterized protein</fullName>
    </submittedName>
</protein>
<name>A0ABQ2F5H8_9DEIO</name>
<dbReference type="EMBL" id="BMPP01000037">
    <property type="protein sequence ID" value="GGK43133.1"/>
    <property type="molecule type" value="Genomic_DNA"/>
</dbReference>
<sequence>MQPMSVSLAKLHVDEALAHIDLPEQAELHVQESQNPGRLLLTMIVRNPGVTTGGNYIVLEEAIMDYGAQAVDDALQRVLTAITNGNLLVLVGDPADLAVLTSQGWSDGYPAPYASH</sequence>
<gene>
    <name evidence="1" type="ORF">GCM10008955_41130</name>
</gene>
<evidence type="ECO:0000313" key="2">
    <source>
        <dbReference type="Proteomes" id="UP000647587"/>
    </source>
</evidence>
<accession>A0ABQ2F5H8</accession>
<comment type="caution">
    <text evidence="1">The sequence shown here is derived from an EMBL/GenBank/DDBJ whole genome shotgun (WGS) entry which is preliminary data.</text>
</comment>
<reference evidence="2" key="1">
    <citation type="journal article" date="2019" name="Int. J. Syst. Evol. Microbiol.">
        <title>The Global Catalogue of Microorganisms (GCM) 10K type strain sequencing project: providing services to taxonomists for standard genome sequencing and annotation.</title>
        <authorList>
            <consortium name="The Broad Institute Genomics Platform"/>
            <consortium name="The Broad Institute Genome Sequencing Center for Infectious Disease"/>
            <person name="Wu L."/>
            <person name="Ma J."/>
        </authorList>
    </citation>
    <scope>NUCLEOTIDE SEQUENCE [LARGE SCALE GENOMIC DNA]</scope>
    <source>
        <strain evidence="2">JCM 30331</strain>
    </source>
</reference>
<dbReference type="Proteomes" id="UP000647587">
    <property type="component" value="Unassembled WGS sequence"/>
</dbReference>
<evidence type="ECO:0000313" key="1">
    <source>
        <dbReference type="EMBL" id="GGK43133.1"/>
    </source>
</evidence>
<organism evidence="1 2">
    <name type="scientific">Deinococcus malanensis</name>
    <dbReference type="NCBI Taxonomy" id="1706855"/>
    <lineage>
        <taxon>Bacteria</taxon>
        <taxon>Thermotogati</taxon>
        <taxon>Deinococcota</taxon>
        <taxon>Deinococci</taxon>
        <taxon>Deinococcales</taxon>
        <taxon>Deinococcaceae</taxon>
        <taxon>Deinococcus</taxon>
    </lineage>
</organism>
<proteinExistence type="predicted"/>
<keyword evidence="2" id="KW-1185">Reference proteome</keyword>